<gene>
    <name evidence="1" type="ORF">GSOID_T00016047001</name>
</gene>
<dbReference type="OrthoDB" id="10543395at2759"/>
<proteinExistence type="predicted"/>
<dbReference type="InParanoid" id="E4X1B5"/>
<reference evidence="1" key="1">
    <citation type="journal article" date="2010" name="Science">
        <title>Plasticity of animal genome architecture unmasked by rapid evolution of a pelagic tunicate.</title>
        <authorList>
            <person name="Denoeud F."/>
            <person name="Henriet S."/>
            <person name="Mungpakdee S."/>
            <person name="Aury J.M."/>
            <person name="Da Silva C."/>
            <person name="Brinkmann H."/>
            <person name="Mikhaleva J."/>
            <person name="Olsen L.C."/>
            <person name="Jubin C."/>
            <person name="Canestro C."/>
            <person name="Bouquet J.M."/>
            <person name="Danks G."/>
            <person name="Poulain J."/>
            <person name="Campsteijn C."/>
            <person name="Adamski M."/>
            <person name="Cross I."/>
            <person name="Yadetie F."/>
            <person name="Muffato M."/>
            <person name="Louis A."/>
            <person name="Butcher S."/>
            <person name="Tsagkogeorga G."/>
            <person name="Konrad A."/>
            <person name="Singh S."/>
            <person name="Jensen M.F."/>
            <person name="Cong E.H."/>
            <person name="Eikeseth-Otteraa H."/>
            <person name="Noel B."/>
            <person name="Anthouard V."/>
            <person name="Porcel B.M."/>
            <person name="Kachouri-Lafond R."/>
            <person name="Nishino A."/>
            <person name="Ugolini M."/>
            <person name="Chourrout P."/>
            <person name="Nishida H."/>
            <person name="Aasland R."/>
            <person name="Huzurbazar S."/>
            <person name="Westhof E."/>
            <person name="Delsuc F."/>
            <person name="Lehrach H."/>
            <person name="Reinhardt R."/>
            <person name="Weissenbach J."/>
            <person name="Roy S.W."/>
            <person name="Artiguenave F."/>
            <person name="Postlethwait J.H."/>
            <person name="Manak J.R."/>
            <person name="Thompson E.M."/>
            <person name="Jaillon O."/>
            <person name="Du Pasquier L."/>
            <person name="Boudinot P."/>
            <person name="Liberles D.A."/>
            <person name="Volff J.N."/>
            <person name="Philippe H."/>
            <person name="Lenhard B."/>
            <person name="Roest Crollius H."/>
            <person name="Wincker P."/>
            <person name="Chourrout D."/>
        </authorList>
    </citation>
    <scope>NUCLEOTIDE SEQUENCE [LARGE SCALE GENOMIC DNA]</scope>
</reference>
<sequence length="114" mass="13495">MRILIILKIVFLTAGKKESLRNSHEILAQAYEPMINEEGRLDLTNPYARLYRHLDMTVILEFDDVHCRIKRDDFFQMSLQSVSYCQKNDHILPKIIVLFLSTHIHIDNHSIKFI</sequence>
<organism evidence="1">
    <name type="scientific">Oikopleura dioica</name>
    <name type="common">Tunicate</name>
    <dbReference type="NCBI Taxonomy" id="34765"/>
    <lineage>
        <taxon>Eukaryota</taxon>
        <taxon>Metazoa</taxon>
        <taxon>Chordata</taxon>
        <taxon>Tunicata</taxon>
        <taxon>Appendicularia</taxon>
        <taxon>Copelata</taxon>
        <taxon>Oikopleuridae</taxon>
        <taxon>Oikopleura</taxon>
    </lineage>
</organism>
<name>E4X1B5_OIKDI</name>
<evidence type="ECO:0000313" key="2">
    <source>
        <dbReference type="Proteomes" id="UP000001307"/>
    </source>
</evidence>
<dbReference type="Proteomes" id="UP000001307">
    <property type="component" value="Unassembled WGS sequence"/>
</dbReference>
<dbReference type="EMBL" id="FN653021">
    <property type="protein sequence ID" value="CBY23595.1"/>
    <property type="molecule type" value="Genomic_DNA"/>
</dbReference>
<keyword evidence="2" id="KW-1185">Reference proteome</keyword>
<protein>
    <submittedName>
        <fullName evidence="1">Uncharacterized protein</fullName>
    </submittedName>
</protein>
<accession>E4X1B5</accession>
<evidence type="ECO:0000313" key="1">
    <source>
        <dbReference type="EMBL" id="CBY23595.1"/>
    </source>
</evidence>
<dbReference type="AlphaFoldDB" id="E4X1B5"/>